<feature type="modified residue" description="4-aspartylphosphate" evidence="4">
    <location>
        <position position="56"/>
    </location>
</feature>
<dbReference type="PRINTS" id="PR00032">
    <property type="entry name" value="HTHARAC"/>
</dbReference>
<evidence type="ECO:0000313" key="8">
    <source>
        <dbReference type="Proteomes" id="UP001153387"/>
    </source>
</evidence>
<keyword evidence="2" id="KW-0238">DNA-binding</keyword>
<dbReference type="PROSITE" id="PS50110">
    <property type="entry name" value="RESPONSE_REGULATORY"/>
    <property type="match status" value="1"/>
</dbReference>
<comment type="caution">
    <text evidence="7">The sequence shown here is derived from an EMBL/GenBank/DDBJ whole genome shotgun (WGS) entry which is preliminary data.</text>
</comment>
<evidence type="ECO:0000256" key="1">
    <source>
        <dbReference type="ARBA" id="ARBA00023015"/>
    </source>
</evidence>
<protein>
    <submittedName>
        <fullName evidence="7">Response regulator</fullName>
    </submittedName>
</protein>
<organism evidence="7 8">
    <name type="scientific">Cohnella ginsengisoli</name>
    <dbReference type="NCBI Taxonomy" id="425004"/>
    <lineage>
        <taxon>Bacteria</taxon>
        <taxon>Bacillati</taxon>
        <taxon>Bacillota</taxon>
        <taxon>Bacilli</taxon>
        <taxon>Bacillales</taxon>
        <taxon>Paenibacillaceae</taxon>
        <taxon>Cohnella</taxon>
    </lineage>
</organism>
<dbReference type="InterPro" id="IPR018062">
    <property type="entry name" value="HTH_AraC-typ_CS"/>
</dbReference>
<accession>A0A9X4KGB1</accession>
<dbReference type="Gene3D" id="1.10.10.60">
    <property type="entry name" value="Homeodomain-like"/>
    <property type="match status" value="2"/>
</dbReference>
<evidence type="ECO:0000256" key="4">
    <source>
        <dbReference type="PROSITE-ProRule" id="PRU00169"/>
    </source>
</evidence>
<keyword evidence="3" id="KW-0804">Transcription</keyword>
<sequence length="535" mass="61356">MKMELLIVDDEIYAVKAIRRNIDWQSLGFEAVHEAYSVSEAKTIIEANDIQLMICDIEMPGANGIDLLAWVSERHPAIETIFLTCHSDFDYAKQGLRLGLFEYLLKPIAYDELRRVTEQAVAKLEADRQSRTFNDAYLKYRRLWEEQKPAMLERFWQDLLEERIYSSEEAAQSLESSYGIALAEEDAILPVLIGVEEWRKPLSVKDEEIMSYALRNAADELLLAGGEGCVSRDRAGRCFILFYRPRFEEGELESRCRAFIDACDRFFFCSVSCYIGEAAVLEGLPAAYQALTRRCRDNLTLPQAVIRLDSPEPRADGERRPLPPVDDWRVMLETGKTDELAKRIEAYVEGLSREALLSTELLQMLYHAIADLVYRVLHKQGLSAYSLFRAEESEMARVTSSLPQFRAWASRLVSACGAMIREHGGDHSAVVDKIKRYIEAHAEQEFTREDIAAHVYLNADYVSRMFRKETGQSLQDYIIGRKLDRAKELLSSTNIKISEVGEQVGYTNIPYFTSLFKRMTGVTPLEYRKKYQIQD</sequence>
<dbReference type="InterPro" id="IPR011006">
    <property type="entry name" value="CheY-like_superfamily"/>
</dbReference>
<dbReference type="InterPro" id="IPR018060">
    <property type="entry name" value="HTH_AraC"/>
</dbReference>
<dbReference type="GO" id="GO:0043565">
    <property type="term" value="F:sequence-specific DNA binding"/>
    <property type="evidence" value="ECO:0007669"/>
    <property type="project" value="InterPro"/>
</dbReference>
<feature type="domain" description="HTH araC/xylS-type" evidence="5">
    <location>
        <begin position="432"/>
        <end position="530"/>
    </location>
</feature>
<reference evidence="7 8" key="1">
    <citation type="submission" date="2022-10" db="EMBL/GenBank/DDBJ databases">
        <title>Comparative genomic analysis of Cohnella hashimotonis sp. nov., isolated from the International Space Station.</title>
        <authorList>
            <person name="Simpson A."/>
            <person name="Venkateswaran K."/>
        </authorList>
    </citation>
    <scope>NUCLEOTIDE SEQUENCE [LARGE SCALE GENOMIC DNA]</scope>
    <source>
        <strain evidence="7 8">DSM 18997</strain>
    </source>
</reference>
<dbReference type="InterPro" id="IPR009057">
    <property type="entry name" value="Homeodomain-like_sf"/>
</dbReference>
<proteinExistence type="predicted"/>
<keyword evidence="8" id="KW-1185">Reference proteome</keyword>
<dbReference type="SMART" id="SM00342">
    <property type="entry name" value="HTH_ARAC"/>
    <property type="match status" value="1"/>
</dbReference>
<dbReference type="PANTHER" id="PTHR43280:SF2">
    <property type="entry name" value="HTH-TYPE TRANSCRIPTIONAL REGULATOR EXSA"/>
    <property type="match status" value="1"/>
</dbReference>
<evidence type="ECO:0000313" key="7">
    <source>
        <dbReference type="EMBL" id="MDG0791411.1"/>
    </source>
</evidence>
<dbReference type="InterPro" id="IPR001789">
    <property type="entry name" value="Sig_transdc_resp-reg_receiver"/>
</dbReference>
<dbReference type="Gene3D" id="3.40.50.2300">
    <property type="match status" value="1"/>
</dbReference>
<dbReference type="PANTHER" id="PTHR43280">
    <property type="entry name" value="ARAC-FAMILY TRANSCRIPTIONAL REGULATOR"/>
    <property type="match status" value="1"/>
</dbReference>
<evidence type="ECO:0000256" key="2">
    <source>
        <dbReference type="ARBA" id="ARBA00023125"/>
    </source>
</evidence>
<dbReference type="SUPFAM" id="SSF52172">
    <property type="entry name" value="CheY-like"/>
    <property type="match status" value="1"/>
</dbReference>
<name>A0A9X4KGB1_9BACL</name>
<dbReference type="InterPro" id="IPR020449">
    <property type="entry name" value="Tscrpt_reg_AraC-type_HTH"/>
</dbReference>
<dbReference type="Pfam" id="PF00072">
    <property type="entry name" value="Response_reg"/>
    <property type="match status" value="1"/>
</dbReference>
<keyword evidence="1" id="KW-0805">Transcription regulation</keyword>
<dbReference type="RefSeq" id="WP_277565294.1">
    <property type="nucleotide sequence ID" value="NZ_JAPDHZ010000003.1"/>
</dbReference>
<dbReference type="Proteomes" id="UP001153387">
    <property type="component" value="Unassembled WGS sequence"/>
</dbReference>
<feature type="domain" description="Response regulatory" evidence="6">
    <location>
        <begin position="4"/>
        <end position="121"/>
    </location>
</feature>
<evidence type="ECO:0000259" key="6">
    <source>
        <dbReference type="PROSITE" id="PS50110"/>
    </source>
</evidence>
<keyword evidence="4" id="KW-0597">Phosphoprotein</keyword>
<evidence type="ECO:0000259" key="5">
    <source>
        <dbReference type="PROSITE" id="PS01124"/>
    </source>
</evidence>
<evidence type="ECO:0000256" key="3">
    <source>
        <dbReference type="ARBA" id="ARBA00023163"/>
    </source>
</evidence>
<dbReference type="SMART" id="SM00448">
    <property type="entry name" value="REC"/>
    <property type="match status" value="1"/>
</dbReference>
<dbReference type="EMBL" id="JAPDHZ010000003">
    <property type="protein sequence ID" value="MDG0791411.1"/>
    <property type="molecule type" value="Genomic_DNA"/>
</dbReference>
<dbReference type="CDD" id="cd17536">
    <property type="entry name" value="REC_YesN-like"/>
    <property type="match status" value="1"/>
</dbReference>
<gene>
    <name evidence="7" type="ORF">OMP38_11445</name>
</gene>
<dbReference type="GO" id="GO:0000160">
    <property type="term" value="P:phosphorelay signal transduction system"/>
    <property type="evidence" value="ECO:0007669"/>
    <property type="project" value="InterPro"/>
</dbReference>
<dbReference type="Pfam" id="PF12833">
    <property type="entry name" value="HTH_18"/>
    <property type="match status" value="1"/>
</dbReference>
<dbReference type="AlphaFoldDB" id="A0A9X4KGB1"/>
<dbReference type="SUPFAM" id="SSF46689">
    <property type="entry name" value="Homeodomain-like"/>
    <property type="match status" value="2"/>
</dbReference>
<dbReference type="GO" id="GO:0003700">
    <property type="term" value="F:DNA-binding transcription factor activity"/>
    <property type="evidence" value="ECO:0007669"/>
    <property type="project" value="InterPro"/>
</dbReference>
<dbReference type="PROSITE" id="PS01124">
    <property type="entry name" value="HTH_ARAC_FAMILY_2"/>
    <property type="match status" value="1"/>
</dbReference>
<dbReference type="PROSITE" id="PS00041">
    <property type="entry name" value="HTH_ARAC_FAMILY_1"/>
    <property type="match status" value="1"/>
</dbReference>